<dbReference type="eggNOG" id="ENOG5030BWM">
    <property type="taxonomic scope" value="Bacteria"/>
</dbReference>
<dbReference type="STRING" id="349521.HCH_00586"/>
<evidence type="ECO:0000313" key="2">
    <source>
        <dbReference type="Proteomes" id="UP000000238"/>
    </source>
</evidence>
<reference evidence="1 2" key="1">
    <citation type="journal article" date="2005" name="Nucleic Acids Res.">
        <title>Genomic blueprint of Hahella chejuensis, a marine microbe producing an algicidal agent.</title>
        <authorList>
            <person name="Jeong H."/>
            <person name="Yim J.H."/>
            <person name="Lee C."/>
            <person name="Choi S.-H."/>
            <person name="Park Y.K."/>
            <person name="Yoon S.H."/>
            <person name="Hur C.-G."/>
            <person name="Kang H.-Y."/>
            <person name="Kim D."/>
            <person name="Lee H.H."/>
            <person name="Park K.H."/>
            <person name="Park S.-H."/>
            <person name="Park H.-S."/>
            <person name="Lee H.K."/>
            <person name="Oh T.K."/>
            <person name="Kim J.F."/>
        </authorList>
    </citation>
    <scope>NUCLEOTIDE SEQUENCE [LARGE SCALE GENOMIC DNA]</scope>
    <source>
        <strain evidence="1 2">KCTC 2396</strain>
    </source>
</reference>
<gene>
    <name evidence="1" type="ordered locus">HCH_00586</name>
</gene>
<dbReference type="AlphaFoldDB" id="Q2SPD5"/>
<keyword evidence="2" id="KW-1185">Reference proteome</keyword>
<dbReference type="Proteomes" id="UP000000238">
    <property type="component" value="Chromosome"/>
</dbReference>
<evidence type="ECO:0000313" key="1">
    <source>
        <dbReference type="EMBL" id="ABC27489.1"/>
    </source>
</evidence>
<dbReference type="Gene3D" id="2.60.120.260">
    <property type="entry name" value="Galactose-binding domain-like"/>
    <property type="match status" value="1"/>
</dbReference>
<dbReference type="EMBL" id="CP000155">
    <property type="protein sequence ID" value="ABC27489.1"/>
    <property type="molecule type" value="Genomic_DNA"/>
</dbReference>
<name>Q2SPD5_HAHCH</name>
<accession>Q2SPD5</accession>
<sequence length="320" mass="36550">MYATAPEASVQRSKFHWMFGLAFVAGLYLLFADVGPHKSSSMLYNALWDFGHVVWTAVVVALALRLPQIRRFGANRLWLLTPVAAFIFAGVVELIQAKIGRSPSWGDVFADVAGALMGLMLVMPAEGVRHRFFVVLRCLLAIAAFLYTCLPVAKAVNISLHQSAEFPVLADFETPRDRQRWTGRVIKLTREQASHGEQALYIELRKQDVFPGASFIEFPRDWTGYSKLALSVYAEKDMHVAIRLDDGFYLDMPTDKFEDRVNIRLQAKKGWNHYTLDFDEWTMTKSGRRLDVADVRNFFIFTTHDYGAKWMIVDNIRLEM</sequence>
<protein>
    <submittedName>
        <fullName evidence="1">Uncharacterized protein</fullName>
    </submittedName>
</protein>
<organism evidence="1 2">
    <name type="scientific">Hahella chejuensis (strain KCTC 2396)</name>
    <dbReference type="NCBI Taxonomy" id="349521"/>
    <lineage>
        <taxon>Bacteria</taxon>
        <taxon>Pseudomonadati</taxon>
        <taxon>Pseudomonadota</taxon>
        <taxon>Gammaproteobacteria</taxon>
        <taxon>Oceanospirillales</taxon>
        <taxon>Hahellaceae</taxon>
        <taxon>Hahella</taxon>
    </lineage>
</organism>
<dbReference type="HOGENOM" id="CLU_079003_0_0_6"/>
<dbReference type="KEGG" id="hch:HCH_00586"/>
<proteinExistence type="predicted"/>